<dbReference type="GO" id="GO:0005886">
    <property type="term" value="C:plasma membrane"/>
    <property type="evidence" value="ECO:0007669"/>
    <property type="project" value="TreeGrafter"/>
</dbReference>
<organism evidence="6 7">
    <name type="scientific">Paenibacillus soyae</name>
    <dbReference type="NCBI Taxonomy" id="2969249"/>
    <lineage>
        <taxon>Bacteria</taxon>
        <taxon>Bacillati</taxon>
        <taxon>Bacillota</taxon>
        <taxon>Bacilli</taxon>
        <taxon>Bacillales</taxon>
        <taxon>Paenibacillaceae</taxon>
        <taxon>Paenibacillus</taxon>
    </lineage>
</organism>
<evidence type="ECO:0000256" key="3">
    <source>
        <dbReference type="ARBA" id="ARBA00022989"/>
    </source>
</evidence>
<dbReference type="Gene3D" id="1.10.357.140">
    <property type="entry name" value="UbiA prenyltransferase"/>
    <property type="match status" value="1"/>
</dbReference>
<keyword evidence="7" id="KW-1185">Reference proteome</keyword>
<evidence type="ECO:0000313" key="7">
    <source>
        <dbReference type="Proteomes" id="UP001141950"/>
    </source>
</evidence>
<dbReference type="AlphaFoldDB" id="A0A9X2SAC7"/>
<dbReference type="NCBIfam" id="NF008977">
    <property type="entry name" value="PRK12324.1-2"/>
    <property type="match status" value="1"/>
</dbReference>
<dbReference type="CDD" id="cd13963">
    <property type="entry name" value="PT_UbiA_2"/>
    <property type="match status" value="1"/>
</dbReference>
<gene>
    <name evidence="6" type="ORF">NQZ67_18595</name>
</gene>
<keyword evidence="6" id="KW-0328">Glycosyltransferase</keyword>
<comment type="caution">
    <text evidence="6">The sequence shown here is derived from an EMBL/GenBank/DDBJ whole genome shotgun (WGS) entry which is preliminary data.</text>
</comment>
<feature type="transmembrane region" description="Helical" evidence="5">
    <location>
        <begin position="96"/>
        <end position="115"/>
    </location>
</feature>
<dbReference type="Pfam" id="PF01040">
    <property type="entry name" value="UbiA"/>
    <property type="match status" value="1"/>
</dbReference>
<dbReference type="PANTHER" id="PTHR11048:SF5">
    <property type="entry name" value="DECAPRENYL-PHOSPHATE PHOSPHORIBOSYLTRANSFERASE"/>
    <property type="match status" value="1"/>
</dbReference>
<keyword evidence="6" id="KW-0808">Transferase</keyword>
<keyword evidence="3 5" id="KW-1133">Transmembrane helix</keyword>
<dbReference type="GO" id="GO:0009247">
    <property type="term" value="P:glycolipid biosynthetic process"/>
    <property type="evidence" value="ECO:0007669"/>
    <property type="project" value="TreeGrafter"/>
</dbReference>
<dbReference type="InterPro" id="IPR044878">
    <property type="entry name" value="UbiA_sf"/>
</dbReference>
<comment type="subcellular location">
    <subcellularLocation>
        <location evidence="1">Membrane</location>
        <topology evidence="1">Multi-pass membrane protein</topology>
    </subcellularLocation>
</comment>
<keyword evidence="4 5" id="KW-0472">Membrane</keyword>
<feature type="transmembrane region" description="Helical" evidence="5">
    <location>
        <begin position="212"/>
        <end position="235"/>
    </location>
</feature>
<dbReference type="NCBIfam" id="NF008978">
    <property type="entry name" value="PRK12324.1-4"/>
    <property type="match status" value="1"/>
</dbReference>
<proteinExistence type="predicted"/>
<dbReference type="EC" id="2.4.2.45" evidence="6"/>
<feature type="transmembrane region" description="Helical" evidence="5">
    <location>
        <begin position="121"/>
        <end position="139"/>
    </location>
</feature>
<feature type="transmembrane region" description="Helical" evidence="5">
    <location>
        <begin position="54"/>
        <end position="75"/>
    </location>
</feature>
<evidence type="ECO:0000256" key="1">
    <source>
        <dbReference type="ARBA" id="ARBA00004141"/>
    </source>
</evidence>
<dbReference type="InterPro" id="IPR039653">
    <property type="entry name" value="Prenyltransferase"/>
</dbReference>
<dbReference type="RefSeq" id="WP_257448849.1">
    <property type="nucleotide sequence ID" value="NZ_JANIPJ010000014.1"/>
</dbReference>
<feature type="transmembrane region" description="Helical" evidence="5">
    <location>
        <begin position="282"/>
        <end position="300"/>
    </location>
</feature>
<dbReference type="GO" id="GO:0016765">
    <property type="term" value="F:transferase activity, transferring alkyl or aryl (other than methyl) groups"/>
    <property type="evidence" value="ECO:0007669"/>
    <property type="project" value="InterPro"/>
</dbReference>
<evidence type="ECO:0000256" key="4">
    <source>
        <dbReference type="ARBA" id="ARBA00023136"/>
    </source>
</evidence>
<reference evidence="6" key="1">
    <citation type="submission" date="2022-08" db="EMBL/GenBank/DDBJ databases">
        <title>The genomic sequence of strain Paenibacillus sp. SCIV0701.</title>
        <authorList>
            <person name="Zhao H."/>
        </authorList>
    </citation>
    <scope>NUCLEOTIDE SEQUENCE</scope>
    <source>
        <strain evidence="6">SCIV0701</strain>
    </source>
</reference>
<dbReference type="PANTHER" id="PTHR11048">
    <property type="entry name" value="PRENYLTRANSFERASES"/>
    <property type="match status" value="1"/>
</dbReference>
<feature type="transmembrane region" description="Helical" evidence="5">
    <location>
        <begin position="146"/>
        <end position="167"/>
    </location>
</feature>
<name>A0A9X2SAC7_9BACL</name>
<feature type="transmembrane region" description="Helical" evidence="5">
    <location>
        <begin position="173"/>
        <end position="191"/>
    </location>
</feature>
<dbReference type="EMBL" id="JANIPJ010000014">
    <property type="protein sequence ID" value="MCR2805895.1"/>
    <property type="molecule type" value="Genomic_DNA"/>
</dbReference>
<dbReference type="InterPro" id="IPR000537">
    <property type="entry name" value="UbiA_prenyltransferase"/>
</dbReference>
<dbReference type="GO" id="GO:0016757">
    <property type="term" value="F:glycosyltransferase activity"/>
    <property type="evidence" value="ECO:0007669"/>
    <property type="project" value="UniProtKB-KW"/>
</dbReference>
<feature type="transmembrane region" description="Helical" evidence="5">
    <location>
        <begin position="241"/>
        <end position="261"/>
    </location>
</feature>
<evidence type="ECO:0000256" key="2">
    <source>
        <dbReference type="ARBA" id="ARBA00022692"/>
    </source>
</evidence>
<dbReference type="Proteomes" id="UP001141950">
    <property type="component" value="Unassembled WGS sequence"/>
</dbReference>
<keyword evidence="2 5" id="KW-0812">Transmembrane</keyword>
<protein>
    <submittedName>
        <fullName evidence="6">Decaprenyl-phosphate phosphoribosyltransferase</fullName>
        <ecNumber evidence="6">2.4.2.45</ecNumber>
    </submittedName>
</protein>
<accession>A0A9X2SAC7</accession>
<sequence length="301" mass="33820">MQPIANEERTINELETSRLLFAQLRPKQWSKNALIFAALLFSFERINLSTITATLAGFFLLCFVSGCVYIVNDYADREADRNHPLKKHRPMASGRLNPVTAILFGSFLLLASLAASVLLNPLFTALLAVYFVLNVLYSFRLKHIVIVDIMVIAAGFVLRAIAGGLVIHAPLTPWFLICTMLLSLFLAIGKRRHELLLFQSNSGTHRKVLDNYSFALLDQLIGIVTTATIISYSLFTFTSGRTIHLMWTIPFVIYGIFRYLYLIHVEQKGGAPDRILFEDKHILATVVLYVIAVVAILAFLE</sequence>
<evidence type="ECO:0000313" key="6">
    <source>
        <dbReference type="EMBL" id="MCR2805895.1"/>
    </source>
</evidence>
<evidence type="ECO:0000256" key="5">
    <source>
        <dbReference type="SAM" id="Phobius"/>
    </source>
</evidence>